<name>A0A2A7HPH3_BACCE</name>
<dbReference type="AlphaFoldDB" id="A0A2A7HPH3"/>
<evidence type="ECO:0000256" key="7">
    <source>
        <dbReference type="SAM" id="Phobius"/>
    </source>
</evidence>
<dbReference type="RefSeq" id="WP_141436596.1">
    <property type="nucleotide sequence ID" value="NZ_NVLK01000121.1"/>
</dbReference>
<feature type="compositionally biased region" description="Low complexity" evidence="6">
    <location>
        <begin position="10"/>
        <end position="29"/>
    </location>
</feature>
<keyword evidence="2" id="KW-0134">Cell wall</keyword>
<feature type="region of interest" description="Disordered" evidence="6">
    <location>
        <begin position="1"/>
        <end position="40"/>
    </location>
</feature>
<keyword evidence="4" id="KW-0732">Signal</keyword>
<gene>
    <name evidence="9" type="ORF">COM96_28395</name>
</gene>
<evidence type="ECO:0000256" key="4">
    <source>
        <dbReference type="ARBA" id="ARBA00022729"/>
    </source>
</evidence>
<feature type="transmembrane region" description="Helical" evidence="7">
    <location>
        <begin position="42"/>
        <end position="60"/>
    </location>
</feature>
<reference evidence="9 10" key="1">
    <citation type="submission" date="2017-09" db="EMBL/GenBank/DDBJ databases">
        <title>Large-scale bioinformatics analysis of Bacillus genomes uncovers conserved roles of natural products in bacterial physiology.</title>
        <authorList>
            <consortium name="Agbiome Team Llc"/>
            <person name="Bleich R.M."/>
            <person name="Grubbs K.J."/>
            <person name="Santa Maria K.C."/>
            <person name="Allen S.E."/>
            <person name="Farag S."/>
            <person name="Shank E.A."/>
            <person name="Bowers A."/>
        </authorList>
    </citation>
    <scope>NUCLEOTIDE SEQUENCE [LARGE SCALE GENOMIC DNA]</scope>
    <source>
        <strain evidence="9 10">AFS096845</strain>
    </source>
</reference>
<dbReference type="NCBIfam" id="TIGR01167">
    <property type="entry name" value="LPXTG_anchor"/>
    <property type="match status" value="1"/>
</dbReference>
<evidence type="ECO:0000256" key="6">
    <source>
        <dbReference type="SAM" id="MobiDB-lite"/>
    </source>
</evidence>
<evidence type="ECO:0000313" key="9">
    <source>
        <dbReference type="EMBL" id="PEC18868.1"/>
    </source>
</evidence>
<feature type="compositionally biased region" description="Polar residues" evidence="6">
    <location>
        <begin position="30"/>
        <end position="39"/>
    </location>
</feature>
<evidence type="ECO:0000256" key="1">
    <source>
        <dbReference type="ARBA" id="ARBA00004168"/>
    </source>
</evidence>
<keyword evidence="7" id="KW-0812">Transmembrane</keyword>
<keyword evidence="7" id="KW-1133">Transmembrane helix</keyword>
<organism evidence="9 10">
    <name type="scientific">Bacillus cereus</name>
    <dbReference type="NCBI Taxonomy" id="1396"/>
    <lineage>
        <taxon>Bacteria</taxon>
        <taxon>Bacillati</taxon>
        <taxon>Bacillota</taxon>
        <taxon>Bacilli</taxon>
        <taxon>Bacillales</taxon>
        <taxon>Bacillaceae</taxon>
        <taxon>Bacillus</taxon>
        <taxon>Bacillus cereus group</taxon>
    </lineage>
</organism>
<comment type="subcellular location">
    <subcellularLocation>
        <location evidence="1">Secreted</location>
        <location evidence="1">Cell wall</location>
        <topology evidence="1">Peptidoglycan-anchor</topology>
    </subcellularLocation>
</comment>
<evidence type="ECO:0000313" key="10">
    <source>
        <dbReference type="Proteomes" id="UP000220006"/>
    </source>
</evidence>
<protein>
    <recommendedName>
        <fullName evidence="8">Gram-positive cocci surface proteins LPxTG domain-containing protein</fullName>
    </recommendedName>
</protein>
<evidence type="ECO:0000256" key="2">
    <source>
        <dbReference type="ARBA" id="ARBA00022512"/>
    </source>
</evidence>
<comment type="caution">
    <text evidence="9">The sequence shown here is derived from an EMBL/GenBank/DDBJ whole genome shotgun (WGS) entry which is preliminary data.</text>
</comment>
<dbReference type="Pfam" id="PF00746">
    <property type="entry name" value="Gram_pos_anchor"/>
    <property type="match status" value="1"/>
</dbReference>
<evidence type="ECO:0000256" key="3">
    <source>
        <dbReference type="ARBA" id="ARBA00022525"/>
    </source>
</evidence>
<keyword evidence="3" id="KW-0964">Secreted</keyword>
<proteinExistence type="predicted"/>
<feature type="domain" description="Gram-positive cocci surface proteins LPxTG" evidence="8">
    <location>
        <begin position="31"/>
        <end position="71"/>
    </location>
</feature>
<sequence length="72" mass="7412">SDSDSDAESDSNNSSNNGSNGGTNSNSGNHLPQTGGQNESSMLASLGALLTALGSSLFFFNRRKKNTKNSTN</sequence>
<dbReference type="EMBL" id="NVLK01000121">
    <property type="protein sequence ID" value="PEC18868.1"/>
    <property type="molecule type" value="Genomic_DNA"/>
</dbReference>
<accession>A0A2A7HPH3</accession>
<feature type="non-terminal residue" evidence="9">
    <location>
        <position position="1"/>
    </location>
</feature>
<dbReference type="InterPro" id="IPR019931">
    <property type="entry name" value="LPXTG_anchor"/>
</dbReference>
<keyword evidence="5" id="KW-0572">Peptidoglycan-anchor</keyword>
<evidence type="ECO:0000259" key="8">
    <source>
        <dbReference type="PROSITE" id="PS50847"/>
    </source>
</evidence>
<dbReference type="Proteomes" id="UP000220006">
    <property type="component" value="Unassembled WGS sequence"/>
</dbReference>
<evidence type="ECO:0000256" key="5">
    <source>
        <dbReference type="ARBA" id="ARBA00023088"/>
    </source>
</evidence>
<keyword evidence="7" id="KW-0472">Membrane</keyword>
<dbReference type="PROSITE" id="PS50847">
    <property type="entry name" value="GRAM_POS_ANCHORING"/>
    <property type="match status" value="1"/>
</dbReference>